<evidence type="ECO:0000259" key="6">
    <source>
        <dbReference type="PROSITE" id="PS51233"/>
    </source>
</evidence>
<dbReference type="PANTHER" id="PTHR14949:SF56">
    <property type="entry name" value="EGF-LIKE-DOMAIN, MULTIPLE 7"/>
    <property type="match status" value="1"/>
</dbReference>
<keyword evidence="2" id="KW-1015">Disulfide bond</keyword>
<dbReference type="STRING" id="188477.A0A433TGD5"/>
<evidence type="ECO:0000256" key="4">
    <source>
        <dbReference type="SAM" id="MobiDB-lite"/>
    </source>
</evidence>
<evidence type="ECO:0000313" key="7">
    <source>
        <dbReference type="EMBL" id="RUS80658.1"/>
    </source>
</evidence>
<comment type="caution">
    <text evidence="7">The sequence shown here is derived from an EMBL/GenBank/DDBJ whole genome shotgun (WGS) entry which is preliminary data.</text>
</comment>
<feature type="compositionally biased region" description="Polar residues" evidence="4">
    <location>
        <begin position="1380"/>
        <end position="1390"/>
    </location>
</feature>
<evidence type="ECO:0008006" key="9">
    <source>
        <dbReference type="Google" id="ProtNLM"/>
    </source>
</evidence>
<feature type="domain" description="VWFD" evidence="6">
    <location>
        <begin position="365"/>
        <end position="548"/>
    </location>
</feature>
<dbReference type="InterPro" id="IPR050969">
    <property type="entry name" value="Dev_Signal_Modulators"/>
</dbReference>
<dbReference type="GO" id="GO:0005102">
    <property type="term" value="F:signaling receptor binding"/>
    <property type="evidence" value="ECO:0007669"/>
    <property type="project" value="TreeGrafter"/>
</dbReference>
<feature type="region of interest" description="Disordered" evidence="4">
    <location>
        <begin position="1873"/>
        <end position="1913"/>
    </location>
</feature>
<keyword evidence="1" id="KW-0732">Signal</keyword>
<evidence type="ECO:0000256" key="3">
    <source>
        <dbReference type="ARBA" id="ARBA00023180"/>
    </source>
</evidence>
<protein>
    <recommendedName>
        <fullName evidence="9">VWFD domain-containing protein</fullName>
    </recommendedName>
</protein>
<dbReference type="GO" id="GO:0005576">
    <property type="term" value="C:extracellular region"/>
    <property type="evidence" value="ECO:0007669"/>
    <property type="project" value="TreeGrafter"/>
</dbReference>
<dbReference type="InterPro" id="IPR000742">
    <property type="entry name" value="EGF"/>
</dbReference>
<dbReference type="FunFam" id="2.10.25.10:FF:000001">
    <property type="entry name" value="Tenascin C"/>
    <property type="match status" value="2"/>
</dbReference>
<dbReference type="Pfam" id="PF26129">
    <property type="entry name" value="Vwde"/>
    <property type="match status" value="2"/>
</dbReference>
<feature type="domain" description="VWFD" evidence="6">
    <location>
        <begin position="1632"/>
        <end position="1817"/>
    </location>
</feature>
<dbReference type="GO" id="GO:0009986">
    <property type="term" value="C:cell surface"/>
    <property type="evidence" value="ECO:0007669"/>
    <property type="project" value="TreeGrafter"/>
</dbReference>
<keyword evidence="8" id="KW-1185">Reference proteome</keyword>
<feature type="compositionally biased region" description="Low complexity" evidence="4">
    <location>
        <begin position="1158"/>
        <end position="1184"/>
    </location>
</feature>
<dbReference type="SUPFAM" id="SSF49899">
    <property type="entry name" value="Concanavalin A-like lectins/glucanases"/>
    <property type="match status" value="1"/>
</dbReference>
<dbReference type="EMBL" id="RQTK01000379">
    <property type="protein sequence ID" value="RUS80658.1"/>
    <property type="molecule type" value="Genomic_DNA"/>
</dbReference>
<feature type="region of interest" description="Disordered" evidence="4">
    <location>
        <begin position="1158"/>
        <end position="1390"/>
    </location>
</feature>
<dbReference type="Gene3D" id="2.60.120.260">
    <property type="entry name" value="Galactose-binding domain-like"/>
    <property type="match status" value="1"/>
</dbReference>
<dbReference type="PROSITE" id="PS51233">
    <property type="entry name" value="VWFD"/>
    <property type="match status" value="2"/>
</dbReference>
<dbReference type="OrthoDB" id="10001041at2759"/>
<evidence type="ECO:0000313" key="8">
    <source>
        <dbReference type="Proteomes" id="UP000271974"/>
    </source>
</evidence>
<accession>A0A433TGD5</accession>
<proteinExistence type="predicted"/>
<evidence type="ECO:0000256" key="1">
    <source>
        <dbReference type="ARBA" id="ARBA00022729"/>
    </source>
</evidence>
<feature type="domain" description="Ig-like" evidence="5">
    <location>
        <begin position="1380"/>
        <end position="1483"/>
    </location>
</feature>
<name>A0A433TGD5_ELYCH</name>
<feature type="domain" description="Ig-like" evidence="5">
    <location>
        <begin position="109"/>
        <end position="191"/>
    </location>
</feature>
<feature type="compositionally biased region" description="Low complexity" evidence="4">
    <location>
        <begin position="1194"/>
        <end position="1366"/>
    </location>
</feature>
<gene>
    <name evidence="7" type="ORF">EGW08_011562</name>
</gene>
<keyword evidence="3" id="KW-0325">Glycoprotein</keyword>
<dbReference type="Pfam" id="PF00094">
    <property type="entry name" value="VWD"/>
    <property type="match status" value="2"/>
</dbReference>
<dbReference type="InterPro" id="IPR013111">
    <property type="entry name" value="EGF_extracell"/>
</dbReference>
<feature type="compositionally biased region" description="Polar residues" evidence="4">
    <location>
        <begin position="1898"/>
        <end position="1911"/>
    </location>
</feature>
<dbReference type="Gene3D" id="2.10.25.10">
    <property type="entry name" value="Laminin"/>
    <property type="match status" value="1"/>
</dbReference>
<dbReference type="PANTHER" id="PTHR14949">
    <property type="entry name" value="EGF-LIKE-DOMAIN, MULTIPLE 7, 8"/>
    <property type="match status" value="1"/>
</dbReference>
<dbReference type="PROSITE" id="PS00022">
    <property type="entry name" value="EGF_1"/>
    <property type="match status" value="1"/>
</dbReference>
<dbReference type="InterPro" id="IPR001846">
    <property type="entry name" value="VWF_type-D"/>
</dbReference>
<reference evidence="7 8" key="1">
    <citation type="submission" date="2019-01" db="EMBL/GenBank/DDBJ databases">
        <title>A draft genome assembly of the solar-powered sea slug Elysia chlorotica.</title>
        <authorList>
            <person name="Cai H."/>
            <person name="Li Q."/>
            <person name="Fang X."/>
            <person name="Li J."/>
            <person name="Curtis N.E."/>
            <person name="Altenburger A."/>
            <person name="Shibata T."/>
            <person name="Feng M."/>
            <person name="Maeda T."/>
            <person name="Schwartz J.A."/>
            <person name="Shigenobu S."/>
            <person name="Lundholm N."/>
            <person name="Nishiyama T."/>
            <person name="Yang H."/>
            <person name="Hasebe M."/>
            <person name="Li S."/>
            <person name="Pierce S.K."/>
            <person name="Wang J."/>
        </authorList>
    </citation>
    <scope>NUCLEOTIDE SEQUENCE [LARGE SCALE GENOMIC DNA]</scope>
    <source>
        <strain evidence="7">EC2010</strain>
        <tissue evidence="7">Whole organism of an adult</tissue>
    </source>
</reference>
<dbReference type="Pfam" id="PF23106">
    <property type="entry name" value="EGF_Teneurin"/>
    <property type="match status" value="1"/>
</dbReference>
<dbReference type="Proteomes" id="UP000271974">
    <property type="component" value="Unassembled WGS sequence"/>
</dbReference>
<dbReference type="PROSITE" id="PS50835">
    <property type="entry name" value="IG_LIKE"/>
    <property type="match status" value="2"/>
</dbReference>
<evidence type="ECO:0000256" key="2">
    <source>
        <dbReference type="ARBA" id="ARBA00023157"/>
    </source>
</evidence>
<dbReference type="InterPro" id="IPR058727">
    <property type="entry name" value="Helical_Vwde"/>
</dbReference>
<dbReference type="PROSITE" id="PS01186">
    <property type="entry name" value="EGF_2"/>
    <property type="match status" value="1"/>
</dbReference>
<evidence type="ECO:0000259" key="5">
    <source>
        <dbReference type="PROSITE" id="PS50835"/>
    </source>
</evidence>
<dbReference type="InterPro" id="IPR007110">
    <property type="entry name" value="Ig-like_dom"/>
</dbReference>
<organism evidence="7 8">
    <name type="scientific">Elysia chlorotica</name>
    <name type="common">Eastern emerald elysia</name>
    <name type="synonym">Sea slug</name>
    <dbReference type="NCBI Taxonomy" id="188477"/>
    <lineage>
        <taxon>Eukaryota</taxon>
        <taxon>Metazoa</taxon>
        <taxon>Spiralia</taxon>
        <taxon>Lophotrochozoa</taxon>
        <taxon>Mollusca</taxon>
        <taxon>Gastropoda</taxon>
        <taxon>Heterobranchia</taxon>
        <taxon>Euthyneura</taxon>
        <taxon>Panpulmonata</taxon>
        <taxon>Sacoglossa</taxon>
        <taxon>Placobranchoidea</taxon>
        <taxon>Plakobranchidae</taxon>
        <taxon>Elysia</taxon>
    </lineage>
</organism>
<sequence length="2203" mass="238901">MRMYVRVSTLVKEWTLFVEDYPVDETFRILISWSKQAGLSLSIDDKKVKEQMNYVTRTRRNVKGSTSLILGRGSATDSFSNIVLELPTFNAVYCNDDTASSLDLLLVVPELDEEPVVELAIDNNSTEMPFNLSCTFEAIQPQGQETYEYTVSWFVNDRTVLSDPIGNKTSSIIMEAQLGSLQYGDTIHCAVFGCITGNCQTTRGPTKLSNKLEAEIKVMEDELAIFEGDDRLSVTIIATFPPRVFCPVASNTTSREECLFTVSYFFSGKGNNLQCVDGVPVPQTLIIVEQASSKDSSLYCSAVLTELNWRSGVKVWLLATPDGRTDGDHITSLELSASLVLQGTTRWMFSVGTVRVKVVDRDISGVCQIIGDPHITPYPGGKYKYNNYLEGEFVAVTNAEADYDVHVFLRRCRGGIASCVCAVAVRVHDDVILVNRCSQETEDDTVQPVTVHAFLNGALTDDLRIGRMEDDIIRIYLPVGTRVDVLPGRRYLNVVVRATEMDNGKVDGLCGPFDDVDGMSIDVSNENAYNELWRIEDTESSIYSGVCQSSAVSVNTTERAADTMWCNCQKGGLTCANTINNFSCSGVGVNLKRGKDITQQVIDSTTTQNPPNKCFLSQGEVDFEYNKNYTDQPGSWPTPSGITKNEAISECRKTIESSASFGVCRDLLDRDDVVEIIDFCAEDVLLSDSFNFTLSAKMTVQHRCQTIIELTVNLYSNANDTDDQLLDVLFCPSNCSGNGRCLDDKCVCNQGYIGDDCAYRNDTPPVVIRPTDAVCDVRISPCISVTVIGEGFIDSPSLVCFVKEIVNASLEVSVNSSYVQVSATFVSSQQVLCSIPDRRASFNIVVSNVQTISVISASITFITFDSVCYDCTVNGCDLKADVCLVGDECFGPGFANLIEDAPEICTNGTLVPIDRDQIIREYYFFLNISYNLNIVVSYQYNFTIYGSPQLVELPPDLERGALQLNGIDQWLDMTALDPSNCLLNPSNCAQGFSIAFYVKMLDLEEGAYIFTNGGDKPDSCGIALQHLGQGYLRLTFSTSTQEWTLTTRGDQALSQSVTAFVEISWSRQFGLSLYLDQQLAANTTKFYKRQTEAPACNEHDFLVGRDLTGTIYTNMIISGFKVVFVSMEIDNAVPELTTTEQPTVFTTEMQMNTTANFTTEATTMTTETSTSETTNFTETSTQTSVSTDASTQISTESSTEAPTNASTTETSTESSTEAPTNVSTTETSTESSTEAPTNVSTTETSTESSTEAPTNVSTTETSTESSTEASTNVSTTETSTESPTTASTAETSTEALTTASTESPTTASTAETSTESPTTVSTAETSTESPTTASTAETSTEAPTTASTAETSTEAPTTVSTESSTAGTTSDCIQPEGQAPQMTGNPNVNIIPSGDVVNFDCTIRPAENEPGSPQYTVQWLTGSNLNVSLRESVLTGQSVTDRLSVASLRQEEKSAIVNTGLRCSVVASNPQRCGSASSQAATSTIGGFTATVSRPSGLTINEGASTDITVTFSSDISSRVYCLILYGQVCTSISVEAQTAQNKVNQCPDGTLVPSLVFKSVRSSDQCSKVLSSSSDTVTLQMKAVSDGLISPDRPVDVAIVQVDELFNRTTAQRSLDSFVVTVINMDQKPRPLCKVYGDPHVVTFDNSLYDVMTTGEYVLYQHKSMEIQVNGFFYQTGQGSSACGFGVRVGNDVIKISKCMVRQKDVFPVTVTLYAQGGLSPRTSVYRNEDGSTYTVYLPTGGIVTFVSDVEAIMNMFFTPTAVDLSSTLGLCGDFNYSTTGDLVTKGGVVTVLANEFGDEPLQFSNSWRLKRNESIYNGYQGSSDISTTSYCACDDSSLCSDFGDAPLCGQRSGVDITNILLRDFELEQEISSQTQGRRRRRQTAGDDSFLFDPPVTDSQSPTFPTPTGKTETDARVHCYDKLQALTYFDDCSTVIVSTVEINAEVENCVEDILRTDSYSYSSALVQSFQETCQQRAASDPDPDNAAVANIICPADCNGRGTCSNSVCICNDMYTGSDCSILKTSLPVLEVSTSSIICATDQGSTCNDTRVRGDFFIDGAKCHLTPIEVTNSGPTAQGAEVVVDAEYRTRFFVACPIPQERSYSIRISNNGTTKSVAEAYYRLTIPSVLPVVWASTAPTLPAHNSLTRATLMECATMMGQLTLQTVGCVMHHNHKHSGPLDLLQVLAAPQLVTIQMQKSSML</sequence>
<dbReference type="InterPro" id="IPR013320">
    <property type="entry name" value="ConA-like_dom_sf"/>
</dbReference>
<dbReference type="Pfam" id="PF07974">
    <property type="entry name" value="EGF_2"/>
    <property type="match status" value="1"/>
</dbReference>